<dbReference type="EMBL" id="NHSF01000089">
    <property type="protein sequence ID" value="MBK5932302.1"/>
    <property type="molecule type" value="Genomic_DNA"/>
</dbReference>
<evidence type="ECO:0000313" key="1">
    <source>
        <dbReference type="EMBL" id="MBK5932302.1"/>
    </source>
</evidence>
<organism evidence="1 2">
    <name type="scientific">Halochromatium salexigens</name>
    <name type="common">Chromatium salexigens</name>
    <dbReference type="NCBI Taxonomy" id="49447"/>
    <lineage>
        <taxon>Bacteria</taxon>
        <taxon>Pseudomonadati</taxon>
        <taxon>Pseudomonadota</taxon>
        <taxon>Gammaproteobacteria</taxon>
        <taxon>Chromatiales</taxon>
        <taxon>Chromatiaceae</taxon>
        <taxon>Halochromatium</taxon>
    </lineage>
</organism>
<dbReference type="Proteomes" id="UP001296967">
    <property type="component" value="Unassembled WGS sequence"/>
</dbReference>
<reference evidence="1" key="1">
    <citation type="submission" date="2017-05" db="EMBL/GenBank/DDBJ databases">
        <authorList>
            <person name="Imhoff J.F."/>
            <person name="Rahn T."/>
            <person name="Kuenzel S."/>
            <person name="Neulinger S.C."/>
        </authorList>
    </citation>
    <scope>NUCLEOTIDE SEQUENCE</scope>
    <source>
        <strain evidence="1">DSM 4395</strain>
    </source>
</reference>
<reference evidence="1" key="2">
    <citation type="journal article" date="2020" name="Microorganisms">
        <title>Osmotic Adaptation and Compatible Solute Biosynthesis of Phototrophic Bacteria as Revealed from Genome Analyses.</title>
        <authorList>
            <person name="Imhoff J.F."/>
            <person name="Rahn T."/>
            <person name="Kunzel S."/>
            <person name="Keller A."/>
            <person name="Neulinger S.C."/>
        </authorList>
    </citation>
    <scope>NUCLEOTIDE SEQUENCE</scope>
    <source>
        <strain evidence="1">DSM 4395</strain>
    </source>
</reference>
<dbReference type="AlphaFoldDB" id="A0AAJ0ULU2"/>
<comment type="caution">
    <text evidence="1">The sequence shown here is derived from an EMBL/GenBank/DDBJ whole genome shotgun (WGS) entry which is preliminary data.</text>
</comment>
<gene>
    <name evidence="1" type="ORF">CCR82_17640</name>
</gene>
<proteinExistence type="predicted"/>
<sequence>MCEPALDLCRLRRDNAQATRGGWRLELQRVQDLATGHDRREWIAQLIAQRCQELVALGDMLGTLAQEISRSYTCRLIDESFGIA</sequence>
<name>A0AAJ0ULU2_HALSE</name>
<evidence type="ECO:0000313" key="2">
    <source>
        <dbReference type="Proteomes" id="UP001296967"/>
    </source>
</evidence>
<keyword evidence="2" id="KW-1185">Reference proteome</keyword>
<accession>A0AAJ0ULU2</accession>
<protein>
    <submittedName>
        <fullName evidence="1">Uncharacterized protein</fullName>
    </submittedName>
</protein>